<dbReference type="AlphaFoldDB" id="A0A6G1C6P4"/>
<sequence length="126" mass="14300">MVDNDRWPWWNRSASSDLERPSSSLLSSSSLDPVPRQRQAERPWQRTDLEEHTKQEEAYSRTPPIPTPDRAARRPPPFPARNQEGRRSAPDLGNAVNQIRGEDDDLGLHVAGGGSGCRQQPRMHLR</sequence>
<organism evidence="2 3">
    <name type="scientific">Oryza meyeriana var. granulata</name>
    <dbReference type="NCBI Taxonomy" id="110450"/>
    <lineage>
        <taxon>Eukaryota</taxon>
        <taxon>Viridiplantae</taxon>
        <taxon>Streptophyta</taxon>
        <taxon>Embryophyta</taxon>
        <taxon>Tracheophyta</taxon>
        <taxon>Spermatophyta</taxon>
        <taxon>Magnoliopsida</taxon>
        <taxon>Liliopsida</taxon>
        <taxon>Poales</taxon>
        <taxon>Poaceae</taxon>
        <taxon>BOP clade</taxon>
        <taxon>Oryzoideae</taxon>
        <taxon>Oryzeae</taxon>
        <taxon>Oryzinae</taxon>
        <taxon>Oryza</taxon>
        <taxon>Oryza meyeriana</taxon>
    </lineage>
</organism>
<accession>A0A6G1C6P4</accession>
<gene>
    <name evidence="2" type="ORF">E2562_019636</name>
</gene>
<comment type="caution">
    <text evidence="2">The sequence shown here is derived from an EMBL/GenBank/DDBJ whole genome shotgun (WGS) entry which is preliminary data.</text>
</comment>
<feature type="compositionally biased region" description="Low complexity" evidence="1">
    <location>
        <begin position="13"/>
        <end position="31"/>
    </location>
</feature>
<keyword evidence="3" id="KW-1185">Reference proteome</keyword>
<proteinExistence type="predicted"/>
<dbReference type="EMBL" id="SPHZ02000010">
    <property type="protein sequence ID" value="KAF0896138.1"/>
    <property type="molecule type" value="Genomic_DNA"/>
</dbReference>
<evidence type="ECO:0000256" key="1">
    <source>
        <dbReference type="SAM" id="MobiDB-lite"/>
    </source>
</evidence>
<name>A0A6G1C6P4_9ORYZ</name>
<evidence type="ECO:0000313" key="2">
    <source>
        <dbReference type="EMBL" id="KAF0896138.1"/>
    </source>
</evidence>
<protein>
    <submittedName>
        <fullName evidence="2">Uncharacterized protein</fullName>
    </submittedName>
</protein>
<feature type="compositionally biased region" description="Basic and acidic residues" evidence="1">
    <location>
        <begin position="38"/>
        <end position="59"/>
    </location>
</feature>
<evidence type="ECO:0000313" key="3">
    <source>
        <dbReference type="Proteomes" id="UP000479710"/>
    </source>
</evidence>
<reference evidence="2 3" key="1">
    <citation type="submission" date="2019-11" db="EMBL/GenBank/DDBJ databases">
        <title>Whole genome sequence of Oryza granulata.</title>
        <authorList>
            <person name="Li W."/>
        </authorList>
    </citation>
    <scope>NUCLEOTIDE SEQUENCE [LARGE SCALE GENOMIC DNA]</scope>
    <source>
        <strain evidence="3">cv. Menghai</strain>
        <tissue evidence="2">Leaf</tissue>
    </source>
</reference>
<feature type="region of interest" description="Disordered" evidence="1">
    <location>
        <begin position="1"/>
        <end position="126"/>
    </location>
</feature>
<dbReference type="Proteomes" id="UP000479710">
    <property type="component" value="Unassembled WGS sequence"/>
</dbReference>